<organism evidence="6">
    <name type="scientific">uncultured Caudovirales phage</name>
    <dbReference type="NCBI Taxonomy" id="2100421"/>
    <lineage>
        <taxon>Viruses</taxon>
        <taxon>Duplodnaviria</taxon>
        <taxon>Heunggongvirae</taxon>
        <taxon>Uroviricota</taxon>
        <taxon>Caudoviricetes</taxon>
        <taxon>Peduoviridae</taxon>
        <taxon>Maltschvirus</taxon>
        <taxon>Maltschvirus maltsch</taxon>
    </lineage>
</organism>
<accession>A0A2H4JEY9</accession>
<dbReference type="SUPFAM" id="SSF57716">
    <property type="entry name" value="Glucocorticoid receptor-like (DNA-binding domain)"/>
    <property type="match status" value="1"/>
</dbReference>
<evidence type="ECO:0000256" key="2">
    <source>
        <dbReference type="ARBA" id="ARBA00022771"/>
    </source>
</evidence>
<gene>
    <name evidence="6" type="ORF">3S15_21</name>
</gene>
<reference evidence="6" key="1">
    <citation type="submission" date="2017-06" db="EMBL/GenBank/DDBJ databases">
        <title>Novel phages from South African skin metaviromes.</title>
        <authorList>
            <person name="van Zyl L.J."/>
            <person name="Abrahams Y."/>
            <person name="Stander E.A."/>
            <person name="Kirby B.M."/>
            <person name="Clavaud C."/>
            <person name="Farcet C."/>
            <person name="Breton L."/>
            <person name="Trindade M.I."/>
        </authorList>
    </citation>
    <scope>NUCLEOTIDE SEQUENCE</scope>
</reference>
<evidence type="ECO:0000256" key="1">
    <source>
        <dbReference type="ARBA" id="ARBA00022723"/>
    </source>
</evidence>
<proteinExistence type="predicted"/>
<keyword evidence="1" id="KW-0479">Metal-binding</keyword>
<evidence type="ECO:0000256" key="3">
    <source>
        <dbReference type="ARBA" id="ARBA00022833"/>
    </source>
</evidence>
<feature type="zinc finger region" description="dksA C4-type" evidence="4">
    <location>
        <begin position="48"/>
        <end position="72"/>
    </location>
</feature>
<dbReference type="EMBL" id="MF417945">
    <property type="protein sequence ID" value="ASN72207.1"/>
    <property type="molecule type" value="Genomic_DNA"/>
</dbReference>
<protein>
    <recommendedName>
        <fullName evidence="5">Zinc finger DksA/TraR C4-type domain-containing protein</fullName>
    </recommendedName>
</protein>
<feature type="domain" description="Zinc finger DksA/TraR C4-type" evidence="5">
    <location>
        <begin position="45"/>
        <end position="78"/>
    </location>
</feature>
<dbReference type="InterPro" id="IPR000962">
    <property type="entry name" value="Znf_DskA_TraR"/>
</dbReference>
<keyword evidence="3" id="KW-0862">Zinc</keyword>
<dbReference type="Gene3D" id="1.20.120.910">
    <property type="entry name" value="DksA, coiled-coil domain"/>
    <property type="match status" value="1"/>
</dbReference>
<evidence type="ECO:0000259" key="5">
    <source>
        <dbReference type="Pfam" id="PF01258"/>
    </source>
</evidence>
<dbReference type="GO" id="GO:0008270">
    <property type="term" value="F:zinc ion binding"/>
    <property type="evidence" value="ECO:0007669"/>
    <property type="project" value="UniProtKB-KW"/>
</dbReference>
<name>A0A2H4JEY9_9CAUD</name>
<evidence type="ECO:0000313" key="6">
    <source>
        <dbReference type="EMBL" id="ASN72207.1"/>
    </source>
</evidence>
<evidence type="ECO:0000256" key="4">
    <source>
        <dbReference type="PROSITE-ProRule" id="PRU00510"/>
    </source>
</evidence>
<sequence>MPSETDRYVDMQLDIGAAFMDARVRRCGAEAQLVGWIRSGYNASSGLCAGCGAPIHPARLQAVPTTERCTRCQDKYDRQGATPCRR</sequence>
<keyword evidence="2" id="KW-0863">Zinc-finger</keyword>
<dbReference type="PROSITE" id="PS51128">
    <property type="entry name" value="ZF_DKSA_2"/>
    <property type="match status" value="1"/>
</dbReference>
<dbReference type="Pfam" id="PF01258">
    <property type="entry name" value="zf-dskA_traR"/>
    <property type="match status" value="1"/>
</dbReference>